<feature type="transmembrane region" description="Helical" evidence="1">
    <location>
        <begin position="6"/>
        <end position="26"/>
    </location>
</feature>
<dbReference type="Proteomes" id="UP001320898">
    <property type="component" value="Unassembled WGS sequence"/>
</dbReference>
<dbReference type="Pfam" id="PF07330">
    <property type="entry name" value="DUF1467"/>
    <property type="match status" value="1"/>
</dbReference>
<comment type="caution">
    <text evidence="2">The sequence shown here is derived from an EMBL/GenBank/DDBJ whole genome shotgun (WGS) entry which is preliminary data.</text>
</comment>
<dbReference type="InterPro" id="IPR009935">
    <property type="entry name" value="DUF1467"/>
</dbReference>
<reference evidence="2 3" key="1">
    <citation type="submission" date="2022-04" db="EMBL/GenBank/DDBJ databases">
        <authorList>
            <person name="Ye Y.-Q."/>
            <person name="Du Z.-J."/>
        </authorList>
    </citation>
    <scope>NUCLEOTIDE SEQUENCE [LARGE SCALE GENOMIC DNA]</scope>
    <source>
        <strain evidence="2 3">A6E488</strain>
    </source>
</reference>
<keyword evidence="1" id="KW-0472">Membrane</keyword>
<sequence length="93" mass="10230">MPITSAIAVYFVLWWIVLFAVLPWGVRSQEESGEVVPGSTESAPERPLLVRKLIATTLVSAVLFAILYAVIGYGGLTLDDIPLLPDFTPKDWK</sequence>
<proteinExistence type="predicted"/>
<dbReference type="EMBL" id="JALIDZ010000012">
    <property type="protein sequence ID" value="MCT8974383.1"/>
    <property type="molecule type" value="Genomic_DNA"/>
</dbReference>
<keyword evidence="3" id="KW-1185">Reference proteome</keyword>
<evidence type="ECO:0000256" key="1">
    <source>
        <dbReference type="SAM" id="Phobius"/>
    </source>
</evidence>
<name>A0AAW5R6U4_9HYPH</name>
<accession>A0AAW5R6U4</accession>
<evidence type="ECO:0000313" key="2">
    <source>
        <dbReference type="EMBL" id="MCT8974383.1"/>
    </source>
</evidence>
<dbReference type="AlphaFoldDB" id="A0AAW5R6U4"/>
<gene>
    <name evidence="2" type="ORF">MUB46_21150</name>
</gene>
<dbReference type="RefSeq" id="WP_261617970.1">
    <property type="nucleotide sequence ID" value="NZ_JALIDZ010000012.1"/>
</dbReference>
<evidence type="ECO:0000313" key="3">
    <source>
        <dbReference type="Proteomes" id="UP001320898"/>
    </source>
</evidence>
<keyword evidence="1" id="KW-1133">Transmembrane helix</keyword>
<keyword evidence="1" id="KW-0812">Transmembrane</keyword>
<feature type="transmembrane region" description="Helical" evidence="1">
    <location>
        <begin position="53"/>
        <end position="76"/>
    </location>
</feature>
<organism evidence="2 3">
    <name type="scientific">Microbaculum marinisediminis</name>
    <dbReference type="NCBI Taxonomy" id="2931392"/>
    <lineage>
        <taxon>Bacteria</taxon>
        <taxon>Pseudomonadati</taxon>
        <taxon>Pseudomonadota</taxon>
        <taxon>Alphaproteobacteria</taxon>
        <taxon>Hyphomicrobiales</taxon>
        <taxon>Tepidamorphaceae</taxon>
        <taxon>Microbaculum</taxon>
    </lineage>
</organism>
<protein>
    <submittedName>
        <fullName evidence="2">DUF1467 family protein</fullName>
    </submittedName>
</protein>